<feature type="transmembrane region" description="Helical" evidence="1">
    <location>
        <begin position="470"/>
        <end position="494"/>
    </location>
</feature>
<name>A0A9R1CQS2_9EURY</name>
<gene>
    <name evidence="3" type="ORF">KM295_07700</name>
</gene>
<feature type="transmembrane region" description="Helical" evidence="1">
    <location>
        <begin position="361"/>
        <end position="381"/>
    </location>
</feature>
<proteinExistence type="predicted"/>
<evidence type="ECO:0000256" key="1">
    <source>
        <dbReference type="SAM" id="Phobius"/>
    </source>
</evidence>
<feature type="transmembrane region" description="Helical" evidence="1">
    <location>
        <begin position="259"/>
        <end position="285"/>
    </location>
</feature>
<dbReference type="Proteomes" id="UP001139494">
    <property type="component" value="Unassembled WGS sequence"/>
</dbReference>
<sequence length="516" mass="55006">MVVEQLVGGFANILTNPLNLFVFAVALTLGLFSGAIPGMNGTMTVVLMIPITFSMDPVTAIMMLSVIYAAAVYAGSISAIMFKVPGAPEAIMTTLDGYPMNQRGELKRAIRTAVFSSAFGGVVGTIILIFFSPVLSDLATQLSDPEYFAVIVLGLALISTIGSGNVVKSTMTLSIGLFLGTVGLDPLQSMQRFTFGFELLQSGVSLIPVILGLFAVTEVLKQVYTGGHMLGESDEDTGGFQLRDLVPPFRYIKRFPKLLSVNSVLGTMIGILPGAGATTGALFGYTFGQRIVPKSVREKFGTGVQEGIVAPESANNAAASGAFVPLLTLGIPGSATTAVILAAFILHGIRPGPELLTTQGTLVYTIFAALLLANVTMLLANQPFVSIFTKIRHLPRPILLMLIMAFTIIGSYATRNIMFDLWLMLLFGLVGFLFERYNYSIAPLIIGLVLGPLAEPALRRGLIKAQGEYIVFLQRPISAVLIIAAVLVFFIPLIQDSGIVGKIVDRLFRDGGEVKP</sequence>
<dbReference type="AlphaFoldDB" id="A0A9R1CQS2"/>
<dbReference type="PANTHER" id="PTHR35342:SF5">
    <property type="entry name" value="TRICARBOXYLIC TRANSPORT PROTEIN"/>
    <property type="match status" value="1"/>
</dbReference>
<feature type="transmembrane region" description="Helical" evidence="1">
    <location>
        <begin position="393"/>
        <end position="410"/>
    </location>
</feature>
<dbReference type="Pfam" id="PF01970">
    <property type="entry name" value="TctA"/>
    <property type="match status" value="1"/>
</dbReference>
<dbReference type="PANTHER" id="PTHR35342">
    <property type="entry name" value="TRICARBOXYLIC TRANSPORT PROTEIN"/>
    <property type="match status" value="1"/>
</dbReference>
<protein>
    <submittedName>
        <fullName evidence="3">Tripartite tricarboxylate transporter permease</fullName>
    </submittedName>
</protein>
<feature type="transmembrane region" description="Helical" evidence="1">
    <location>
        <begin position="147"/>
        <end position="167"/>
    </location>
</feature>
<keyword evidence="1" id="KW-0812">Transmembrane</keyword>
<keyword evidence="1" id="KW-1133">Transmembrane helix</keyword>
<organism evidence="3 4">
    <name type="scientific">Natronomonas aquatica</name>
    <dbReference type="NCBI Taxonomy" id="2841590"/>
    <lineage>
        <taxon>Archaea</taxon>
        <taxon>Methanobacteriati</taxon>
        <taxon>Methanobacteriota</taxon>
        <taxon>Stenosarchaea group</taxon>
        <taxon>Halobacteria</taxon>
        <taxon>Halobacteriales</taxon>
        <taxon>Natronomonadaceae</taxon>
        <taxon>Natronomonas</taxon>
    </lineage>
</organism>
<feature type="transmembrane region" description="Helical" evidence="1">
    <location>
        <begin position="20"/>
        <end position="39"/>
    </location>
</feature>
<feature type="transmembrane region" description="Helical" evidence="1">
    <location>
        <begin position="113"/>
        <end position="135"/>
    </location>
</feature>
<keyword evidence="4" id="KW-1185">Reference proteome</keyword>
<evidence type="ECO:0000313" key="3">
    <source>
        <dbReference type="EMBL" id="MCQ4333364.1"/>
    </source>
</evidence>
<feature type="transmembrane region" description="Helical" evidence="1">
    <location>
        <begin position="322"/>
        <end position="349"/>
    </location>
</feature>
<accession>A0A9R1CQS2</accession>
<comment type="caution">
    <text evidence="3">The sequence shown here is derived from an EMBL/GenBank/DDBJ whole genome shotgun (WGS) entry which is preliminary data.</text>
</comment>
<feature type="transmembrane region" description="Helical" evidence="1">
    <location>
        <begin position="440"/>
        <end position="458"/>
    </location>
</feature>
<feature type="domain" description="DUF112" evidence="2">
    <location>
        <begin position="20"/>
        <end position="446"/>
    </location>
</feature>
<keyword evidence="1" id="KW-0472">Membrane</keyword>
<evidence type="ECO:0000259" key="2">
    <source>
        <dbReference type="Pfam" id="PF01970"/>
    </source>
</evidence>
<dbReference type="EMBL" id="JAHLKM010000007">
    <property type="protein sequence ID" value="MCQ4333364.1"/>
    <property type="molecule type" value="Genomic_DNA"/>
</dbReference>
<evidence type="ECO:0000313" key="4">
    <source>
        <dbReference type="Proteomes" id="UP001139494"/>
    </source>
</evidence>
<reference evidence="3" key="1">
    <citation type="journal article" date="2023" name="Front. Microbiol.">
        <title>Genomic-based phylogenetic and metabolic analyses of the genus Natronomonas, and description of Natronomonas aquatica sp. nov.</title>
        <authorList>
            <person name="Garcia-Roldan A."/>
            <person name="Duran-Viseras A."/>
            <person name="de la Haba R.R."/>
            <person name="Corral P."/>
            <person name="Sanchez-Porro C."/>
            <person name="Ventosa A."/>
        </authorList>
    </citation>
    <scope>NUCLEOTIDE SEQUENCE</scope>
    <source>
        <strain evidence="3">F2-12</strain>
    </source>
</reference>
<dbReference type="RefSeq" id="WP_256029387.1">
    <property type="nucleotide sequence ID" value="NZ_JAHLKM010000007.1"/>
</dbReference>
<feature type="transmembrane region" description="Helical" evidence="1">
    <location>
        <begin position="59"/>
        <end position="82"/>
    </location>
</feature>
<dbReference type="InterPro" id="IPR002823">
    <property type="entry name" value="DUF112_TM"/>
</dbReference>